<dbReference type="KEGG" id="mew:MSWAN_1155"/>
<dbReference type="HOGENOM" id="CLU_3094149_0_0_2"/>
<gene>
    <name evidence="1" type="ordered locus">MSWAN_1155</name>
</gene>
<dbReference type="Proteomes" id="UP000009231">
    <property type="component" value="Chromosome"/>
</dbReference>
<keyword evidence="2" id="KW-1185">Reference proteome</keyword>
<sequence>MKVKLIFNTGKVIEYEDVAEIKINAKYEHSKVEEIMGRLFMNPLKLKKKED</sequence>
<dbReference type="EMBL" id="CP002772">
    <property type="protein sequence ID" value="AEG18173.1"/>
    <property type="molecule type" value="Genomic_DNA"/>
</dbReference>
<reference evidence="1 2" key="1">
    <citation type="journal article" date="2014" name="Int. J. Syst. Evol. Microbiol.">
        <title>Methanobacterium paludis sp. nov. and a novel strain of Methanobacterium lacus isolated from northern peatlands.</title>
        <authorList>
            <person name="Cadillo-Quiroz H."/>
            <person name="Brauer S.L."/>
            <person name="Goodson N."/>
            <person name="Yavitt J.B."/>
            <person name="Zinder S.H."/>
        </authorList>
    </citation>
    <scope>NUCLEOTIDE SEQUENCE [LARGE SCALE GENOMIC DNA]</scope>
    <source>
        <strain evidence="2">DSM 25820 / JCM 18151 / SWAN1</strain>
    </source>
</reference>
<accession>F6D4W4</accession>
<evidence type="ECO:0000313" key="2">
    <source>
        <dbReference type="Proteomes" id="UP000009231"/>
    </source>
</evidence>
<organism evidence="1 2">
    <name type="scientific">Methanobacterium paludis (strain DSM 25820 / JCM 18151 / SWAN1)</name>
    <dbReference type="NCBI Taxonomy" id="868131"/>
    <lineage>
        <taxon>Archaea</taxon>
        <taxon>Methanobacteriati</taxon>
        <taxon>Methanobacteriota</taxon>
        <taxon>Methanomada group</taxon>
        <taxon>Methanobacteria</taxon>
        <taxon>Methanobacteriales</taxon>
        <taxon>Methanobacteriaceae</taxon>
        <taxon>Methanobacterium</taxon>
    </lineage>
</organism>
<proteinExistence type="predicted"/>
<dbReference type="AlphaFoldDB" id="F6D4W4"/>
<name>F6D4W4_METPW</name>
<protein>
    <submittedName>
        <fullName evidence="1">Uncharacterized protein</fullName>
    </submittedName>
</protein>
<evidence type="ECO:0000313" key="1">
    <source>
        <dbReference type="EMBL" id="AEG18173.1"/>
    </source>
</evidence>
<dbReference type="GeneID" id="42441928"/>
<dbReference type="RefSeq" id="WP_013825675.1">
    <property type="nucleotide sequence ID" value="NC_015574.1"/>
</dbReference>